<gene>
    <name evidence="2" type="ORF">GCM10009640_14260</name>
</gene>
<evidence type="ECO:0000313" key="3">
    <source>
        <dbReference type="Proteomes" id="UP001501266"/>
    </source>
</evidence>
<dbReference type="Proteomes" id="UP001501266">
    <property type="component" value="Unassembled WGS sequence"/>
</dbReference>
<comment type="caution">
    <text evidence="2">The sequence shown here is derived from an EMBL/GenBank/DDBJ whole genome shotgun (WGS) entry which is preliminary data.</text>
</comment>
<keyword evidence="3" id="KW-1185">Reference proteome</keyword>
<evidence type="ECO:0000313" key="2">
    <source>
        <dbReference type="EMBL" id="GAA1422094.1"/>
    </source>
</evidence>
<dbReference type="EMBL" id="BAAAKK010000004">
    <property type="protein sequence ID" value="GAA1422094.1"/>
    <property type="molecule type" value="Genomic_DNA"/>
</dbReference>
<dbReference type="RefSeq" id="WP_343918871.1">
    <property type="nucleotide sequence ID" value="NZ_BAAAKK010000004.1"/>
</dbReference>
<evidence type="ECO:0000256" key="1">
    <source>
        <dbReference type="ARBA" id="ARBA00023115"/>
    </source>
</evidence>
<protein>
    <submittedName>
        <fullName evidence="2">Fused MFS/spermidine synthase</fullName>
    </submittedName>
</protein>
<name>A0ABP4JIM7_9MICO</name>
<organism evidence="2 3">
    <name type="scientific">Agrococcus citreus</name>
    <dbReference type="NCBI Taxonomy" id="84643"/>
    <lineage>
        <taxon>Bacteria</taxon>
        <taxon>Bacillati</taxon>
        <taxon>Actinomycetota</taxon>
        <taxon>Actinomycetes</taxon>
        <taxon>Micrococcales</taxon>
        <taxon>Microbacteriaceae</taxon>
        <taxon>Agrococcus</taxon>
    </lineage>
</organism>
<dbReference type="Gene3D" id="3.40.50.150">
    <property type="entry name" value="Vaccinia Virus protein VP39"/>
    <property type="match status" value="1"/>
</dbReference>
<dbReference type="PANTHER" id="PTHR43317:SF1">
    <property type="entry name" value="THERMOSPERMINE SYNTHASE ACAULIS5"/>
    <property type="match status" value="1"/>
</dbReference>
<dbReference type="NCBIfam" id="NF037959">
    <property type="entry name" value="MFS_SpdSyn"/>
    <property type="match status" value="1"/>
</dbReference>
<dbReference type="InterPro" id="IPR029063">
    <property type="entry name" value="SAM-dependent_MTases_sf"/>
</dbReference>
<dbReference type="SUPFAM" id="SSF53335">
    <property type="entry name" value="S-adenosyl-L-methionine-dependent methyltransferases"/>
    <property type="match status" value="1"/>
</dbReference>
<dbReference type="PANTHER" id="PTHR43317">
    <property type="entry name" value="THERMOSPERMINE SYNTHASE ACAULIS5"/>
    <property type="match status" value="1"/>
</dbReference>
<reference evidence="3" key="1">
    <citation type="journal article" date="2019" name="Int. J. Syst. Evol. Microbiol.">
        <title>The Global Catalogue of Microorganisms (GCM) 10K type strain sequencing project: providing services to taxonomists for standard genome sequencing and annotation.</title>
        <authorList>
            <consortium name="The Broad Institute Genomics Platform"/>
            <consortium name="The Broad Institute Genome Sequencing Center for Infectious Disease"/>
            <person name="Wu L."/>
            <person name="Ma J."/>
        </authorList>
    </citation>
    <scope>NUCLEOTIDE SEQUENCE [LARGE SCALE GENOMIC DNA]</scope>
    <source>
        <strain evidence="3">JCM 12398</strain>
    </source>
</reference>
<sequence>MSDRGGASRRSLSNGLEAILRPDEHGLVLVIDGIEQSHLGAPGAPPRHVSHRWMLAASLAALAPFPAGAEALHLGGGAAALPRALQHALPHLRQRVVELEPRLVELVAEGAPLPPGIEVVVGDGRAVLESVASPVALVTIDVFGAGRVPAPFTTVECFAAARAALVPGGALVVNSADGPPLRFVRSQIATLQAVFAHVALISTGSTLAGARHSNLVLVASDAPLPTERIRDGVRVGRPPAAVVDGRRLARFVADTAPAPVRDATATDSPPPVRSAYLGSAALPSSLTERIDD</sequence>
<accession>A0ABP4JIM7</accession>
<keyword evidence="1" id="KW-0620">Polyamine biosynthesis</keyword>
<proteinExistence type="predicted"/>